<dbReference type="Gene3D" id="3.20.20.20">
    <property type="entry name" value="Dihydropteroate synthase-like"/>
    <property type="match status" value="1"/>
</dbReference>
<dbReference type="PROSITE" id="PS50972">
    <property type="entry name" value="PTERIN_BINDING"/>
    <property type="match status" value="1"/>
</dbReference>
<sequence>MRWAVRAVGRVADVPLAIDSADPLVIEAGLAEAPGKSIVNSVTGEEKSLERMLPLVKRYGAAMIGMAIDEKGLPDTAESRLAIAERIVAQALDTGVSLRDIFIDCVTLTVGAAQDQAWETLRAIGMVKERLGARTVLGVSNISHGMPQRGVLNRAFLAMALGYGLDLPIVNPYAKGVDEVVAAADVLLGRDKMGLSFIEQFGKQGA</sequence>
<evidence type="ECO:0000259" key="7">
    <source>
        <dbReference type="PROSITE" id="PS50972"/>
    </source>
</evidence>
<evidence type="ECO:0000313" key="9">
    <source>
        <dbReference type="Proteomes" id="UP000051717"/>
    </source>
</evidence>
<dbReference type="SUPFAM" id="SSF51717">
    <property type="entry name" value="Dihydropteroate synthetase-like"/>
    <property type="match status" value="1"/>
</dbReference>
<comment type="caution">
    <text evidence="8">The sequence shown here is derived from an EMBL/GenBank/DDBJ whole genome shotgun (WGS) entry which is preliminary data.</text>
</comment>
<dbReference type="InterPro" id="IPR000489">
    <property type="entry name" value="Pterin-binding_dom"/>
</dbReference>
<dbReference type="Pfam" id="PF00809">
    <property type="entry name" value="Pterin_bind"/>
    <property type="match status" value="1"/>
</dbReference>
<dbReference type="EMBL" id="LJUI01000050">
    <property type="protein sequence ID" value="KPK69019.1"/>
    <property type="molecule type" value="Genomic_DNA"/>
</dbReference>
<evidence type="ECO:0000256" key="1">
    <source>
        <dbReference type="ARBA" id="ARBA00010398"/>
    </source>
</evidence>
<dbReference type="PANTHER" id="PTHR45833">
    <property type="entry name" value="METHIONINE SYNTHASE"/>
    <property type="match status" value="1"/>
</dbReference>
<protein>
    <recommendedName>
        <fullName evidence="7">Pterin-binding domain-containing protein</fullName>
    </recommendedName>
</protein>
<dbReference type="GO" id="GO:0046653">
    <property type="term" value="P:tetrahydrofolate metabolic process"/>
    <property type="evidence" value="ECO:0007669"/>
    <property type="project" value="TreeGrafter"/>
</dbReference>
<feature type="domain" description="Pterin-binding" evidence="7">
    <location>
        <begin position="1"/>
        <end position="188"/>
    </location>
</feature>
<keyword evidence="5" id="KW-0479">Metal-binding</keyword>
<name>A0A0S8GAB8_UNCT6</name>
<dbReference type="PANTHER" id="PTHR45833:SF1">
    <property type="entry name" value="METHIONINE SYNTHASE"/>
    <property type="match status" value="1"/>
</dbReference>
<keyword evidence="2" id="KW-0489">Methyltransferase</keyword>
<dbReference type="GO" id="GO:0032259">
    <property type="term" value="P:methylation"/>
    <property type="evidence" value="ECO:0007669"/>
    <property type="project" value="UniProtKB-KW"/>
</dbReference>
<keyword evidence="3" id="KW-0846">Cobalamin</keyword>
<proteinExistence type="inferred from homology"/>
<keyword evidence="6" id="KW-0170">Cobalt</keyword>
<comment type="similarity">
    <text evidence="1">Belongs to the vitamin-B12 dependent methionine synthase family.</text>
</comment>
<dbReference type="InterPro" id="IPR011005">
    <property type="entry name" value="Dihydropteroate_synth-like_sf"/>
</dbReference>
<evidence type="ECO:0000256" key="2">
    <source>
        <dbReference type="ARBA" id="ARBA00022603"/>
    </source>
</evidence>
<reference evidence="8 9" key="1">
    <citation type="journal article" date="2015" name="Microbiome">
        <title>Genomic resolution of linkages in carbon, nitrogen, and sulfur cycling among widespread estuary sediment bacteria.</title>
        <authorList>
            <person name="Baker B.J."/>
            <person name="Lazar C.S."/>
            <person name="Teske A.P."/>
            <person name="Dick G.J."/>
        </authorList>
    </citation>
    <scope>NUCLEOTIDE SEQUENCE [LARGE SCALE GENOMIC DNA]</scope>
    <source>
        <strain evidence="8">SM23_40</strain>
    </source>
</reference>
<dbReference type="Proteomes" id="UP000051717">
    <property type="component" value="Unassembled WGS sequence"/>
</dbReference>
<dbReference type="GO" id="GO:0031419">
    <property type="term" value="F:cobalamin binding"/>
    <property type="evidence" value="ECO:0007669"/>
    <property type="project" value="UniProtKB-KW"/>
</dbReference>
<evidence type="ECO:0000256" key="4">
    <source>
        <dbReference type="ARBA" id="ARBA00022679"/>
    </source>
</evidence>
<evidence type="ECO:0000256" key="5">
    <source>
        <dbReference type="ARBA" id="ARBA00022723"/>
    </source>
</evidence>
<accession>A0A0S8GAB8</accession>
<dbReference type="GO" id="GO:0008705">
    <property type="term" value="F:methionine synthase activity"/>
    <property type="evidence" value="ECO:0007669"/>
    <property type="project" value="TreeGrafter"/>
</dbReference>
<gene>
    <name evidence="8" type="ORF">AMJ82_06760</name>
</gene>
<evidence type="ECO:0000313" key="8">
    <source>
        <dbReference type="EMBL" id="KPK69019.1"/>
    </source>
</evidence>
<evidence type="ECO:0000256" key="6">
    <source>
        <dbReference type="ARBA" id="ARBA00023285"/>
    </source>
</evidence>
<keyword evidence="4" id="KW-0808">Transferase</keyword>
<dbReference type="GO" id="GO:0050667">
    <property type="term" value="P:homocysteine metabolic process"/>
    <property type="evidence" value="ECO:0007669"/>
    <property type="project" value="TreeGrafter"/>
</dbReference>
<dbReference type="InterPro" id="IPR050554">
    <property type="entry name" value="Met_Synthase/Corrinoid"/>
</dbReference>
<dbReference type="GO" id="GO:0046872">
    <property type="term" value="F:metal ion binding"/>
    <property type="evidence" value="ECO:0007669"/>
    <property type="project" value="UniProtKB-KW"/>
</dbReference>
<organism evidence="8 9">
    <name type="scientific">candidate division TA06 bacterium SM23_40</name>
    <dbReference type="NCBI Taxonomy" id="1703774"/>
    <lineage>
        <taxon>Bacteria</taxon>
        <taxon>Bacteria division TA06</taxon>
    </lineage>
</organism>
<dbReference type="GO" id="GO:0005829">
    <property type="term" value="C:cytosol"/>
    <property type="evidence" value="ECO:0007669"/>
    <property type="project" value="TreeGrafter"/>
</dbReference>
<evidence type="ECO:0000256" key="3">
    <source>
        <dbReference type="ARBA" id="ARBA00022628"/>
    </source>
</evidence>
<dbReference type="AlphaFoldDB" id="A0A0S8GAB8"/>